<evidence type="ECO:0000256" key="1">
    <source>
        <dbReference type="ARBA" id="ARBA00022448"/>
    </source>
</evidence>
<keyword evidence="9" id="KW-0675">Receptor</keyword>
<name>R7TDX3_CAPTE</name>
<dbReference type="EnsemblMetazoa" id="CapteT104243">
    <property type="protein sequence ID" value="CapteP104243"/>
    <property type="gene ID" value="CapteG104243"/>
</dbReference>
<dbReference type="GO" id="GO:0004888">
    <property type="term" value="F:transmembrane signaling receptor activity"/>
    <property type="evidence" value="ECO:0007669"/>
    <property type="project" value="InterPro"/>
</dbReference>
<evidence type="ECO:0000256" key="4">
    <source>
        <dbReference type="ARBA" id="ARBA00022989"/>
    </source>
</evidence>
<dbReference type="Proteomes" id="UP000014760">
    <property type="component" value="Unassembled WGS sequence"/>
</dbReference>
<dbReference type="CDD" id="cd19051">
    <property type="entry name" value="LGIC_TM_cation"/>
    <property type="match status" value="1"/>
</dbReference>
<dbReference type="GO" id="GO:0022848">
    <property type="term" value="F:acetylcholine-gated monoatomic cation-selective channel activity"/>
    <property type="evidence" value="ECO:0007669"/>
    <property type="project" value="InterPro"/>
</dbReference>
<dbReference type="EMBL" id="KB311229">
    <property type="protein sequence ID" value="ELT89687.1"/>
    <property type="molecule type" value="Genomic_DNA"/>
</dbReference>
<protein>
    <recommendedName>
        <fullName evidence="20">Neurotransmitter-gated ion-channel ligand-binding domain-containing protein</fullName>
    </recommendedName>
</protein>
<dbReference type="InterPro" id="IPR036734">
    <property type="entry name" value="Neur_chan_lig-bd_sf"/>
</dbReference>
<feature type="transmembrane region" description="Helical" evidence="14">
    <location>
        <begin position="240"/>
        <end position="258"/>
    </location>
</feature>
<keyword evidence="12 14" id="KW-0407">Ion channel</keyword>
<dbReference type="PANTHER" id="PTHR18945">
    <property type="entry name" value="NEUROTRANSMITTER GATED ION CHANNEL"/>
    <property type="match status" value="1"/>
</dbReference>
<feature type="transmembrane region" description="Helical" evidence="14">
    <location>
        <begin position="210"/>
        <end position="228"/>
    </location>
</feature>
<proteinExistence type="inferred from homology"/>
<evidence type="ECO:0000256" key="11">
    <source>
        <dbReference type="ARBA" id="ARBA00023286"/>
    </source>
</evidence>
<keyword evidence="2" id="KW-1003">Cell membrane</keyword>
<keyword evidence="8" id="KW-1015">Disulfide bond</keyword>
<keyword evidence="10" id="KW-0325">Glycoprotein</keyword>
<feature type="non-terminal residue" evidence="17">
    <location>
        <position position="1"/>
    </location>
</feature>
<dbReference type="SUPFAM" id="SSF63712">
    <property type="entry name" value="Nicotinic receptor ligand binding domain-like"/>
    <property type="match status" value="1"/>
</dbReference>
<evidence type="ECO:0000259" key="16">
    <source>
        <dbReference type="Pfam" id="PF02932"/>
    </source>
</evidence>
<dbReference type="CDD" id="cd18989">
    <property type="entry name" value="LGIC_ECD_cation"/>
    <property type="match status" value="1"/>
</dbReference>
<dbReference type="Pfam" id="PF02932">
    <property type="entry name" value="Neur_chan_memb"/>
    <property type="match status" value="1"/>
</dbReference>
<dbReference type="Gene3D" id="2.70.170.10">
    <property type="entry name" value="Neurotransmitter-gated ion-channel ligand-binding domain"/>
    <property type="match status" value="1"/>
</dbReference>
<dbReference type="FunFam" id="2.70.170.10:FF:000028">
    <property type="entry name" value="AcetylCholine Receptor"/>
    <property type="match status" value="1"/>
</dbReference>
<dbReference type="InterPro" id="IPR018000">
    <property type="entry name" value="Neurotransmitter_ion_chnl_CS"/>
</dbReference>
<dbReference type="InterPro" id="IPR006029">
    <property type="entry name" value="Neurotrans-gated_channel_TM"/>
</dbReference>
<dbReference type="SUPFAM" id="SSF90112">
    <property type="entry name" value="Neurotransmitter-gated ion-channel transmembrane pore"/>
    <property type="match status" value="1"/>
</dbReference>
<dbReference type="AlphaFoldDB" id="R7TDX3"/>
<dbReference type="InterPro" id="IPR038050">
    <property type="entry name" value="Neuro_actylchol_rec"/>
</dbReference>
<sequence>EERLLAYLFSDYDPVARALEDDDGPVIVSIDFVILRIHGLDERSQVLTTTAGYLQEWMDQRLTWHPEDFGNLTNIIVKAEQLWLPELAVMNGADELMPDFERIRVLLRHNGQLHWEPGGIFKTTCDIDITYFPFDRQMCPLLIGAYSYVSNKMNITNASNKIHTHDFRRNGEWHVFHTTAKWDITFLQCCPGTGYSHVVFALYLERRFKFYIMNIVLPCLMLSVLIMIGFCLPPDAGEKISLGISVLLAFTVFLLMIADNIPRTSLAIPLMVNYLMATMSLGTVSICMTVCVLNVHHHDPEQKVPKWLHKVLLIWCARLVCVRTSARKTMTERVYAKKAKRRWKGCALDSNGVCDDTELIRLTMSNMHAQINSQPSAQTVRIQCNGPNKAEVKPAMPSVRDQNNMAQLRRSIRNKLASSSSQNTVEAEADYSKDWREVAIVLDRLFFWLLFILMTSSTVFILLYPQYGDVKEPIGL</sequence>
<accession>R7TDX3</accession>
<evidence type="ECO:0000256" key="14">
    <source>
        <dbReference type="RuleBase" id="RU000687"/>
    </source>
</evidence>
<evidence type="ECO:0000256" key="13">
    <source>
        <dbReference type="ARBA" id="ARBA00034099"/>
    </source>
</evidence>
<dbReference type="InterPro" id="IPR006202">
    <property type="entry name" value="Neur_chan_lig-bd"/>
</dbReference>
<keyword evidence="4 14" id="KW-1133">Transmembrane helix</keyword>
<dbReference type="InterPro" id="IPR036719">
    <property type="entry name" value="Neuro-gated_channel_TM_sf"/>
</dbReference>
<feature type="domain" description="Neurotransmitter-gated ion-channel transmembrane" evidence="16">
    <location>
        <begin position="215"/>
        <end position="461"/>
    </location>
</feature>
<keyword evidence="1 14" id="KW-0813">Transport</keyword>
<evidence type="ECO:0000256" key="7">
    <source>
        <dbReference type="ARBA" id="ARBA00023136"/>
    </source>
</evidence>
<evidence type="ECO:0008006" key="20">
    <source>
        <dbReference type="Google" id="ProtNLM"/>
    </source>
</evidence>
<keyword evidence="11" id="KW-1071">Ligand-gated ion channel</keyword>
<evidence type="ECO:0000313" key="17">
    <source>
        <dbReference type="EMBL" id="ELT89687.1"/>
    </source>
</evidence>
<evidence type="ECO:0000313" key="18">
    <source>
        <dbReference type="EnsemblMetazoa" id="CapteP104243"/>
    </source>
</evidence>
<keyword evidence="19" id="KW-1185">Reference proteome</keyword>
<evidence type="ECO:0000256" key="5">
    <source>
        <dbReference type="ARBA" id="ARBA00023018"/>
    </source>
</evidence>
<evidence type="ECO:0000256" key="2">
    <source>
        <dbReference type="ARBA" id="ARBA00022475"/>
    </source>
</evidence>
<evidence type="ECO:0000259" key="15">
    <source>
        <dbReference type="Pfam" id="PF02931"/>
    </source>
</evidence>
<dbReference type="Pfam" id="PF02931">
    <property type="entry name" value="Neur_chan_LBD"/>
    <property type="match status" value="1"/>
</dbReference>
<keyword evidence="3 14" id="KW-0812">Transmembrane</keyword>
<evidence type="ECO:0000256" key="10">
    <source>
        <dbReference type="ARBA" id="ARBA00023180"/>
    </source>
</evidence>
<comment type="subcellular location">
    <subcellularLocation>
        <location evidence="13">Synaptic cell membrane</location>
        <topology evidence="13">Multi-pass membrane protein</topology>
    </subcellularLocation>
</comment>
<evidence type="ECO:0000256" key="6">
    <source>
        <dbReference type="ARBA" id="ARBA00023065"/>
    </source>
</evidence>
<keyword evidence="6 14" id="KW-0406">Ion transport</keyword>
<dbReference type="STRING" id="283909.R7TDX3"/>
<organism evidence="17">
    <name type="scientific">Capitella teleta</name>
    <name type="common">Polychaete worm</name>
    <dbReference type="NCBI Taxonomy" id="283909"/>
    <lineage>
        <taxon>Eukaryota</taxon>
        <taxon>Metazoa</taxon>
        <taxon>Spiralia</taxon>
        <taxon>Lophotrochozoa</taxon>
        <taxon>Annelida</taxon>
        <taxon>Polychaeta</taxon>
        <taxon>Sedentaria</taxon>
        <taxon>Scolecida</taxon>
        <taxon>Capitellidae</taxon>
        <taxon>Capitella</taxon>
    </lineage>
</organism>
<reference evidence="19" key="1">
    <citation type="submission" date="2012-12" db="EMBL/GenBank/DDBJ databases">
        <authorList>
            <person name="Hellsten U."/>
            <person name="Grimwood J."/>
            <person name="Chapman J.A."/>
            <person name="Shapiro H."/>
            <person name="Aerts A."/>
            <person name="Otillar R.P."/>
            <person name="Terry A.Y."/>
            <person name="Boore J.L."/>
            <person name="Simakov O."/>
            <person name="Marletaz F."/>
            <person name="Cho S.-J."/>
            <person name="Edsinger-Gonzales E."/>
            <person name="Havlak P."/>
            <person name="Kuo D.-H."/>
            <person name="Larsson T."/>
            <person name="Lv J."/>
            <person name="Arendt D."/>
            <person name="Savage R."/>
            <person name="Osoegawa K."/>
            <person name="de Jong P."/>
            <person name="Lindberg D.R."/>
            <person name="Seaver E.C."/>
            <person name="Weisblat D.A."/>
            <person name="Putnam N.H."/>
            <person name="Grigoriev I.V."/>
            <person name="Rokhsar D.S."/>
        </authorList>
    </citation>
    <scope>NUCLEOTIDE SEQUENCE</scope>
    <source>
        <strain evidence="19">I ESC-2004</strain>
    </source>
</reference>
<comment type="similarity">
    <text evidence="14">Belongs to the ligand-gated ion channel (TC 1.A.9) family.</text>
</comment>
<dbReference type="Gene3D" id="1.20.58.390">
    <property type="entry name" value="Neurotransmitter-gated ion-channel transmembrane domain"/>
    <property type="match status" value="2"/>
</dbReference>
<feature type="transmembrane region" description="Helical" evidence="14">
    <location>
        <begin position="445"/>
        <end position="467"/>
    </location>
</feature>
<dbReference type="FunFam" id="1.20.58.390:FF:000043">
    <property type="entry name" value="AcetylCholine Receptor"/>
    <property type="match status" value="1"/>
</dbReference>
<evidence type="ECO:0000256" key="3">
    <source>
        <dbReference type="ARBA" id="ARBA00022692"/>
    </source>
</evidence>
<dbReference type="PROSITE" id="PS00236">
    <property type="entry name" value="NEUROTR_ION_CHANNEL"/>
    <property type="match status" value="1"/>
</dbReference>
<reference evidence="17 19" key="2">
    <citation type="journal article" date="2013" name="Nature">
        <title>Insights into bilaterian evolution from three spiralian genomes.</title>
        <authorList>
            <person name="Simakov O."/>
            <person name="Marletaz F."/>
            <person name="Cho S.J."/>
            <person name="Edsinger-Gonzales E."/>
            <person name="Havlak P."/>
            <person name="Hellsten U."/>
            <person name="Kuo D.H."/>
            <person name="Larsson T."/>
            <person name="Lv J."/>
            <person name="Arendt D."/>
            <person name="Savage R."/>
            <person name="Osoegawa K."/>
            <person name="de Jong P."/>
            <person name="Grimwood J."/>
            <person name="Chapman J.A."/>
            <person name="Shapiro H."/>
            <person name="Aerts A."/>
            <person name="Otillar R.P."/>
            <person name="Terry A.Y."/>
            <person name="Boore J.L."/>
            <person name="Grigoriev I.V."/>
            <person name="Lindberg D.R."/>
            <person name="Seaver E.C."/>
            <person name="Weisblat D.A."/>
            <person name="Putnam N.H."/>
            <person name="Rokhsar D.S."/>
        </authorList>
    </citation>
    <scope>NUCLEOTIDE SEQUENCE</scope>
    <source>
        <strain evidence="17 19">I ESC-2004</strain>
    </source>
</reference>
<keyword evidence="7 14" id="KW-0472">Membrane</keyword>
<dbReference type="PRINTS" id="PR00252">
    <property type="entry name" value="NRIONCHANNEL"/>
</dbReference>
<dbReference type="EMBL" id="AMQN01003215">
    <property type="status" value="NOT_ANNOTATED_CDS"/>
    <property type="molecule type" value="Genomic_DNA"/>
</dbReference>
<reference evidence="18" key="3">
    <citation type="submission" date="2015-06" db="UniProtKB">
        <authorList>
            <consortium name="EnsemblMetazoa"/>
        </authorList>
    </citation>
    <scope>IDENTIFICATION</scope>
</reference>
<gene>
    <name evidence="17" type="ORF">CAPTEDRAFT_104243</name>
</gene>
<evidence type="ECO:0000256" key="12">
    <source>
        <dbReference type="ARBA" id="ARBA00023303"/>
    </source>
</evidence>
<dbReference type="HOGENOM" id="CLU_018074_0_1_1"/>
<dbReference type="InterPro" id="IPR006201">
    <property type="entry name" value="Neur_channel"/>
</dbReference>
<keyword evidence="5" id="KW-0770">Synapse</keyword>
<feature type="domain" description="Neurotransmitter-gated ion-channel ligand-binding" evidence="15">
    <location>
        <begin position="1"/>
        <end position="207"/>
    </location>
</feature>
<feature type="transmembrane region" description="Helical" evidence="14">
    <location>
        <begin position="270"/>
        <end position="295"/>
    </location>
</feature>
<dbReference type="OrthoDB" id="6274191at2759"/>
<evidence type="ECO:0000256" key="9">
    <source>
        <dbReference type="ARBA" id="ARBA00023170"/>
    </source>
</evidence>
<dbReference type="GO" id="GO:0045211">
    <property type="term" value="C:postsynaptic membrane"/>
    <property type="evidence" value="ECO:0007669"/>
    <property type="project" value="InterPro"/>
</dbReference>
<evidence type="ECO:0000313" key="19">
    <source>
        <dbReference type="Proteomes" id="UP000014760"/>
    </source>
</evidence>
<evidence type="ECO:0000256" key="8">
    <source>
        <dbReference type="ARBA" id="ARBA00023157"/>
    </source>
</evidence>
<dbReference type="InterPro" id="IPR002394">
    <property type="entry name" value="Nicotinic_acetylcholine_rcpt"/>
</dbReference>
<dbReference type="PRINTS" id="PR00254">
    <property type="entry name" value="NICOTINICR"/>
</dbReference>
<dbReference type="OMA" id="ILEAFWV"/>